<name>A0A2I0L2E1_PUNGR</name>
<feature type="region of interest" description="Disordered" evidence="1">
    <location>
        <begin position="163"/>
        <end position="239"/>
    </location>
</feature>
<sequence>MDPTDLENSLAEIFGSQMSMAHDQEPLDLPSNEEEVQEEIPLTLLIKPFGFKPPPPKAIIPRLLQDWNIKKGVTITPKRYTDNIMVCLFKDQKDMLYVERDRAWSVQGAHLMIEPWDRRMSLEEITFDSITFWIHIRGIPPEMLSRKNITNWPKEQVSFNCSGSGTDLMEGSDSTPQINAPAGRYSKQEAKSPTVADPEKIAGTDASEDFLHGGMIRGNPAEKRNSRKPASPISLSTDTLYSGLIEMQA</sequence>
<protein>
    <submittedName>
        <fullName evidence="2">Uncharacterized protein</fullName>
    </submittedName>
</protein>
<reference evidence="2 3" key="1">
    <citation type="submission" date="2017-11" db="EMBL/GenBank/DDBJ databases">
        <title>De-novo sequencing of pomegranate (Punica granatum L.) genome.</title>
        <authorList>
            <person name="Akparov Z."/>
            <person name="Amiraslanov A."/>
            <person name="Hajiyeva S."/>
            <person name="Abbasov M."/>
            <person name="Kaur K."/>
            <person name="Hamwieh A."/>
            <person name="Solovyev V."/>
            <person name="Salamov A."/>
            <person name="Braich B."/>
            <person name="Kosarev P."/>
            <person name="Mahmoud A."/>
            <person name="Hajiyev E."/>
            <person name="Babayeva S."/>
            <person name="Izzatullayeva V."/>
            <person name="Mammadov A."/>
            <person name="Mammadov A."/>
            <person name="Sharifova S."/>
            <person name="Ojaghi J."/>
            <person name="Eynullazada K."/>
            <person name="Bayramov B."/>
            <person name="Abdulazimova A."/>
            <person name="Shahmuradov I."/>
        </authorList>
    </citation>
    <scope>NUCLEOTIDE SEQUENCE [LARGE SCALE GENOMIC DNA]</scope>
    <source>
        <strain evidence="3">cv. AG2017</strain>
        <tissue evidence="2">Leaf</tissue>
    </source>
</reference>
<proteinExistence type="predicted"/>
<comment type="caution">
    <text evidence="2">The sequence shown here is derived from an EMBL/GenBank/DDBJ whole genome shotgun (WGS) entry which is preliminary data.</text>
</comment>
<dbReference type="AlphaFoldDB" id="A0A2I0L2E1"/>
<accession>A0A2I0L2E1</accession>
<gene>
    <name evidence="2" type="ORF">CRG98_004811</name>
</gene>
<evidence type="ECO:0000313" key="2">
    <source>
        <dbReference type="EMBL" id="PKI74793.1"/>
    </source>
</evidence>
<organism evidence="2 3">
    <name type="scientific">Punica granatum</name>
    <name type="common">Pomegranate</name>
    <dbReference type="NCBI Taxonomy" id="22663"/>
    <lineage>
        <taxon>Eukaryota</taxon>
        <taxon>Viridiplantae</taxon>
        <taxon>Streptophyta</taxon>
        <taxon>Embryophyta</taxon>
        <taxon>Tracheophyta</taxon>
        <taxon>Spermatophyta</taxon>
        <taxon>Magnoliopsida</taxon>
        <taxon>eudicotyledons</taxon>
        <taxon>Gunneridae</taxon>
        <taxon>Pentapetalae</taxon>
        <taxon>rosids</taxon>
        <taxon>malvids</taxon>
        <taxon>Myrtales</taxon>
        <taxon>Lythraceae</taxon>
        <taxon>Punica</taxon>
    </lineage>
</organism>
<dbReference type="Proteomes" id="UP000233551">
    <property type="component" value="Unassembled WGS sequence"/>
</dbReference>
<evidence type="ECO:0000313" key="3">
    <source>
        <dbReference type="Proteomes" id="UP000233551"/>
    </source>
</evidence>
<evidence type="ECO:0000256" key="1">
    <source>
        <dbReference type="SAM" id="MobiDB-lite"/>
    </source>
</evidence>
<keyword evidence="3" id="KW-1185">Reference proteome</keyword>
<dbReference type="EMBL" id="PGOL01000193">
    <property type="protein sequence ID" value="PKI74793.1"/>
    <property type="molecule type" value="Genomic_DNA"/>
</dbReference>